<dbReference type="InterPro" id="IPR042036">
    <property type="entry name" value="RRP8_N"/>
</dbReference>
<dbReference type="GO" id="GO:0000183">
    <property type="term" value="P:rDNA heterochromatin formation"/>
    <property type="evidence" value="ECO:0007669"/>
    <property type="project" value="TreeGrafter"/>
</dbReference>
<feature type="compositionally biased region" description="Basic residues" evidence="15">
    <location>
        <begin position="423"/>
        <end position="436"/>
    </location>
</feature>
<dbReference type="InterPro" id="IPR007823">
    <property type="entry name" value="RRP8"/>
</dbReference>
<dbReference type="SMR" id="A0A8C5NN19"/>
<evidence type="ECO:0000313" key="16">
    <source>
        <dbReference type="Ensembl" id="ENSJHYP00000011762.1"/>
    </source>
</evidence>
<keyword evidence="8" id="KW-0949">S-adenosyl-L-methionine</keyword>
<keyword evidence="6" id="KW-0489">Methyltransferase</keyword>
<evidence type="ECO:0000313" key="17">
    <source>
        <dbReference type="Proteomes" id="UP000694408"/>
    </source>
</evidence>
<keyword evidence="10" id="KW-0805">Transcription regulation</keyword>
<dbReference type="PANTHER" id="PTHR12787:SF0">
    <property type="entry name" value="RIBOSOMAL RNA-PROCESSING PROTEIN 8"/>
    <property type="match status" value="1"/>
</dbReference>
<comment type="similarity">
    <text evidence="2">Belongs to the methyltransferase superfamily. RRP8 family.</text>
</comment>
<dbReference type="OMA" id="PCMGPAP"/>
<keyword evidence="5" id="KW-0698">rRNA processing</keyword>
<dbReference type="GO" id="GO:0005730">
    <property type="term" value="C:nucleolus"/>
    <property type="evidence" value="ECO:0007669"/>
    <property type="project" value="UniProtKB-SubCell"/>
</dbReference>
<reference evidence="16" key="1">
    <citation type="submission" date="2025-08" db="UniProtKB">
        <authorList>
            <consortium name="Ensembl"/>
        </authorList>
    </citation>
    <scope>IDENTIFICATION</scope>
</reference>
<evidence type="ECO:0000256" key="7">
    <source>
        <dbReference type="ARBA" id="ARBA00022679"/>
    </source>
</evidence>
<dbReference type="Proteomes" id="UP000694408">
    <property type="component" value="Unplaced"/>
</dbReference>
<evidence type="ECO:0000256" key="5">
    <source>
        <dbReference type="ARBA" id="ARBA00022552"/>
    </source>
</evidence>
<feature type="compositionally biased region" description="Basic residues" evidence="15">
    <location>
        <begin position="448"/>
        <end position="457"/>
    </location>
</feature>
<comment type="subcellular location">
    <subcellularLocation>
        <location evidence="1">Nucleus</location>
        <location evidence="1">Nucleolus</location>
    </subcellularLocation>
</comment>
<dbReference type="GO" id="GO:0005677">
    <property type="term" value="C:chromatin silencing complex"/>
    <property type="evidence" value="ECO:0007669"/>
    <property type="project" value="TreeGrafter"/>
</dbReference>
<dbReference type="GO" id="GO:0046015">
    <property type="term" value="P:regulation of transcription by glucose"/>
    <property type="evidence" value="ECO:0007669"/>
    <property type="project" value="TreeGrafter"/>
</dbReference>
<dbReference type="GO" id="GO:0033553">
    <property type="term" value="C:rDNA heterochromatin"/>
    <property type="evidence" value="ECO:0007669"/>
    <property type="project" value="TreeGrafter"/>
</dbReference>
<dbReference type="PANTHER" id="PTHR12787">
    <property type="entry name" value="RIBOSOMAL RNA-PROCESSING PROTEIN 8"/>
    <property type="match status" value="1"/>
</dbReference>
<dbReference type="GO" id="GO:0032259">
    <property type="term" value="P:methylation"/>
    <property type="evidence" value="ECO:0007669"/>
    <property type="project" value="UniProtKB-KW"/>
</dbReference>
<comment type="subunit">
    <text evidence="14">Component of the eNoSC complex, composed of SIRT1, SUV39H1 and RRP8.</text>
</comment>
<dbReference type="GO" id="GO:0006364">
    <property type="term" value="P:rRNA processing"/>
    <property type="evidence" value="ECO:0007669"/>
    <property type="project" value="UniProtKB-KW"/>
</dbReference>
<evidence type="ECO:0000256" key="12">
    <source>
        <dbReference type="ARBA" id="ARBA00023242"/>
    </source>
</evidence>
<proteinExistence type="inferred from homology"/>
<sequence length="790" mass="83793">MAPAQPQQHWPCPSTRTPTLPDEIYPLPIWGHPWKGVPRTCRTSPGPVGPHPAAMIPHGGPTLSPARPGLCPAVTHRPLPSSAALPGRPMPASACPAPGAGHGMGTHSARCHPKPAAGAPLCLRPHRSLRVPQPSRVPQPCVPPTLPCTPNPSLHPNSPLYPNASPSVPNSPVYPHLSPVPQSFPAPPTLPCTPNPPVYPQPSPVPPVLHPDPFPVPPTLPCTPTLPCATHPSPVPRSLPCAPHRSPAAPAPARPWLRLRPGSVRPCPRLGGPQPPSRPPEPVPPGAGAVPPLPGACPGGSAGRRLRRARGGRGLRPRGRPLPAGTRPGGCSATRRRPGGAGSAGGRAGVRGVPSDRGRGSRGRGGAGRPWHRPCSPRPRPVLRAARRGCARRGSTCFPVPREGPRSMFAEQGWDDAAEPLPRRARAGRTPGKRRLPGAARDGEAARKRPRKRKKAGGPRAAAGELPAGPDEPRQAGQRPDTGTGTAPGPGGRGEPPPRPGSLSMPADGAAGPAEEPGEPAGLSRRQRRNRQKRLRQQEPSAAPDGERGSGPGPPEPPGPAEAPPEPRSGRAAALRARMEERLLGARFRYLNQQLYTGSSRDAARLFRDDPAAFHLYHRGFERQVRRWPERPVQRIVRYLRRRPASLVVADFGCGDCTLAASVKNQVHCFDLVPLSPRVTVCDMAKVPLAAEAVDVAVFCLALMGTNLQEILAEANRVLKLGGTLLVAEVASRFEDTRAFLRAMTQLGFKSVSKDLSSSYFYVLEFTKTGPARPGPAPGLRLRPCLYKRR</sequence>
<evidence type="ECO:0000256" key="11">
    <source>
        <dbReference type="ARBA" id="ARBA00023163"/>
    </source>
</evidence>
<protein>
    <recommendedName>
        <fullName evidence="3">Ribosomal RNA-processing protein 8</fullName>
    </recommendedName>
</protein>
<dbReference type="Gene3D" id="3.40.50.150">
    <property type="entry name" value="Vaccinia Virus protein VP39"/>
    <property type="match status" value="1"/>
</dbReference>
<keyword evidence="17" id="KW-1185">Reference proteome</keyword>
<feature type="region of interest" description="Disordered" evidence="15">
    <location>
        <begin position="233"/>
        <end position="573"/>
    </location>
</feature>
<evidence type="ECO:0000256" key="9">
    <source>
        <dbReference type="ARBA" id="ARBA00022853"/>
    </source>
</evidence>
<dbReference type="GO" id="GO:0008168">
    <property type="term" value="F:methyltransferase activity"/>
    <property type="evidence" value="ECO:0007669"/>
    <property type="project" value="UniProtKB-KW"/>
</dbReference>
<dbReference type="FunFam" id="1.10.10.2150:FF:000001">
    <property type="entry name" value="Ribosomal RNA-processing protein 8"/>
    <property type="match status" value="1"/>
</dbReference>
<evidence type="ECO:0000256" key="14">
    <source>
        <dbReference type="ARBA" id="ARBA00062710"/>
    </source>
</evidence>
<dbReference type="GO" id="GO:0042149">
    <property type="term" value="P:cellular response to glucose starvation"/>
    <property type="evidence" value="ECO:0007669"/>
    <property type="project" value="TreeGrafter"/>
</dbReference>
<dbReference type="Pfam" id="PF05148">
    <property type="entry name" value="Methyltransf_8"/>
    <property type="match status" value="1"/>
</dbReference>
<evidence type="ECO:0000256" key="6">
    <source>
        <dbReference type="ARBA" id="ARBA00022603"/>
    </source>
</evidence>
<feature type="compositionally biased region" description="Gly residues" evidence="15">
    <location>
        <begin position="339"/>
        <end position="349"/>
    </location>
</feature>
<name>A0A8C5NN19_JUNHY</name>
<dbReference type="Gene3D" id="1.10.10.2150">
    <property type="entry name" value="Ribosomal RNA-processing protein 8, N-terminal domain"/>
    <property type="match status" value="1"/>
</dbReference>
<evidence type="ECO:0000256" key="8">
    <source>
        <dbReference type="ARBA" id="ARBA00022691"/>
    </source>
</evidence>
<feature type="compositionally biased region" description="Low complexity" evidence="15">
    <location>
        <begin position="506"/>
        <end position="522"/>
    </location>
</feature>
<accession>A0A8C5NN19</accession>
<organism evidence="16 17">
    <name type="scientific">Junco hyemalis</name>
    <name type="common">Dark-eyed junco</name>
    <dbReference type="NCBI Taxonomy" id="40217"/>
    <lineage>
        <taxon>Eukaryota</taxon>
        <taxon>Metazoa</taxon>
        <taxon>Chordata</taxon>
        <taxon>Craniata</taxon>
        <taxon>Vertebrata</taxon>
        <taxon>Euteleostomi</taxon>
        <taxon>Archelosauria</taxon>
        <taxon>Archosauria</taxon>
        <taxon>Dinosauria</taxon>
        <taxon>Saurischia</taxon>
        <taxon>Theropoda</taxon>
        <taxon>Coelurosauria</taxon>
        <taxon>Aves</taxon>
        <taxon>Neognathae</taxon>
        <taxon>Neoaves</taxon>
        <taxon>Telluraves</taxon>
        <taxon>Australaves</taxon>
        <taxon>Passeriformes</taxon>
        <taxon>Passerellidae</taxon>
        <taxon>Junco</taxon>
    </lineage>
</organism>
<evidence type="ECO:0000256" key="3">
    <source>
        <dbReference type="ARBA" id="ARBA00020203"/>
    </source>
</evidence>
<feature type="compositionally biased region" description="Pro residues" evidence="15">
    <location>
        <begin position="273"/>
        <end position="295"/>
    </location>
</feature>
<evidence type="ECO:0000256" key="13">
    <source>
        <dbReference type="ARBA" id="ARBA00057870"/>
    </source>
</evidence>
<dbReference type="Ensembl" id="ENSJHYT00000014230.1">
    <property type="protein sequence ID" value="ENSJHYP00000011762.1"/>
    <property type="gene ID" value="ENSJHYG00000009189.1"/>
</dbReference>
<dbReference type="FunFam" id="3.40.50.150:FF:000068">
    <property type="entry name" value="Ribosomal RNA-processing protein 8"/>
    <property type="match status" value="1"/>
</dbReference>
<keyword evidence="11" id="KW-0804">Transcription</keyword>
<evidence type="ECO:0000256" key="10">
    <source>
        <dbReference type="ARBA" id="ARBA00023015"/>
    </source>
</evidence>
<dbReference type="InterPro" id="IPR029063">
    <property type="entry name" value="SAM-dependent_MTases_sf"/>
</dbReference>
<evidence type="ECO:0000256" key="1">
    <source>
        <dbReference type="ARBA" id="ARBA00004604"/>
    </source>
</evidence>
<dbReference type="CDD" id="cd02440">
    <property type="entry name" value="AdoMet_MTases"/>
    <property type="match status" value="1"/>
</dbReference>
<keyword evidence="7" id="KW-0808">Transferase</keyword>
<feature type="compositionally biased region" description="Basic residues" evidence="15">
    <location>
        <begin position="525"/>
        <end position="535"/>
    </location>
</feature>
<keyword evidence="12" id="KW-0539">Nucleus</keyword>
<keyword evidence="4" id="KW-0678">Repressor</keyword>
<reference evidence="16" key="2">
    <citation type="submission" date="2025-09" db="UniProtKB">
        <authorList>
            <consortium name="Ensembl"/>
        </authorList>
    </citation>
    <scope>IDENTIFICATION</scope>
</reference>
<dbReference type="SUPFAM" id="SSF53335">
    <property type="entry name" value="S-adenosyl-L-methionine-dependent methyltransferases"/>
    <property type="match status" value="1"/>
</dbReference>
<comment type="function">
    <text evidence="13">Essential component of the eNoSC (energy-dependent nucleolar silencing) complex, a complex that mediates silencing of rDNA in response to intracellular energy status and acts by recruiting histone-modifying enzymes. The eNoSC complex is able to sense the energy status of cell: upon glucose starvation, elevation of NAD(+)/NADP(+) ratio activates SIRT1, leading to histone H3 deacetylation followed by dimethylation of H3 at 'Lys-9' (H3K9me2) by SUV39H1 and the formation of silent chromatin in the rDNA locus. In the complex, RRP8 binds to H3K9me2 and probably acts as a methyltransferase. Its substrates are however unknown.</text>
</comment>
<keyword evidence="9" id="KW-0156">Chromatin regulator</keyword>
<feature type="compositionally biased region" description="Pro residues" evidence="15">
    <location>
        <begin position="552"/>
        <end position="567"/>
    </location>
</feature>
<dbReference type="AlphaFoldDB" id="A0A8C5NN19"/>
<feature type="compositionally biased region" description="Low complexity" evidence="15">
    <location>
        <begin position="321"/>
        <end position="330"/>
    </location>
</feature>
<evidence type="ECO:0000256" key="15">
    <source>
        <dbReference type="SAM" id="MobiDB-lite"/>
    </source>
</evidence>
<feature type="compositionally biased region" description="Basic residues" evidence="15">
    <location>
        <begin position="304"/>
        <end position="319"/>
    </location>
</feature>
<evidence type="ECO:0000256" key="4">
    <source>
        <dbReference type="ARBA" id="ARBA00022491"/>
    </source>
</evidence>
<evidence type="ECO:0000256" key="2">
    <source>
        <dbReference type="ARBA" id="ARBA00006301"/>
    </source>
</evidence>